<name>A0A9W8TN09_9PEZI</name>
<evidence type="ECO:0000313" key="3">
    <source>
        <dbReference type="EMBL" id="KAJ3570878.1"/>
    </source>
</evidence>
<feature type="region of interest" description="Disordered" evidence="1">
    <location>
        <begin position="386"/>
        <end position="422"/>
    </location>
</feature>
<gene>
    <name evidence="3" type="ORF">NPX13_g5577</name>
</gene>
<feature type="compositionally biased region" description="Polar residues" evidence="1">
    <location>
        <begin position="386"/>
        <end position="406"/>
    </location>
</feature>
<evidence type="ECO:0000256" key="2">
    <source>
        <dbReference type="SAM" id="Phobius"/>
    </source>
</evidence>
<sequence>MDSCGESDWGSVTITNQDDIDNGPLAECATFYGDINIRNATGTLNFTGQAQVFNISVIDCPGLQNLSFPDTYNTSVLQISDANSLTAVSLPLPWTSSIEFTAGGEIINGLITSIIIEGATSLGSFDVGNSTYFEQLVLLKIGHDDWSDTQWFNSENLIAVSYIEIDDNCIDLSSLVDVGDLIVSGSTDCYYPFESLKSIGNYVLTNISYPNALAALLNGRGAGYVDPSPFQVNKSMVIDSLILPAIEIDGNFRYGSGGIVPQVTAVGMDFNITSNANLNLSFDALTDVGTSLFIHNNTNSRLKFDTIANVGSILILDNTNTTIPWFPALTIANDIHLRGTVDTSIGPNIFPALQSVTGRVTVEAWNDDFDCSKLVQYQNDHTIHNLTCSGKNNGTTNDMNNQTTDGSRNRTDTSQDGSNSALSQGQWAGIGIAIGVVVIGLVGALIWLYFHFKRQLKSLKQTGAPTGRGEVTGDCAELSHVHEVDGGNNPREKPDEPLVELPDQSTELPTDPEIAERVVELESRN</sequence>
<keyword evidence="2" id="KW-1133">Transmembrane helix</keyword>
<dbReference type="VEuPathDB" id="FungiDB:F4678DRAFT_484136"/>
<dbReference type="AlphaFoldDB" id="A0A9W8TN09"/>
<keyword evidence="4" id="KW-1185">Reference proteome</keyword>
<protein>
    <recommendedName>
        <fullName evidence="5">Receptor L-domain domain-containing protein</fullName>
    </recommendedName>
</protein>
<accession>A0A9W8TN09</accession>
<organism evidence="3 4">
    <name type="scientific">Xylaria arbuscula</name>
    <dbReference type="NCBI Taxonomy" id="114810"/>
    <lineage>
        <taxon>Eukaryota</taxon>
        <taxon>Fungi</taxon>
        <taxon>Dikarya</taxon>
        <taxon>Ascomycota</taxon>
        <taxon>Pezizomycotina</taxon>
        <taxon>Sordariomycetes</taxon>
        <taxon>Xylariomycetidae</taxon>
        <taxon>Xylariales</taxon>
        <taxon>Xylariaceae</taxon>
        <taxon>Xylaria</taxon>
    </lineage>
</organism>
<evidence type="ECO:0008006" key="5">
    <source>
        <dbReference type="Google" id="ProtNLM"/>
    </source>
</evidence>
<reference evidence="3" key="1">
    <citation type="submission" date="2022-07" db="EMBL/GenBank/DDBJ databases">
        <title>Genome Sequence of Xylaria arbuscula.</title>
        <authorList>
            <person name="Buettner E."/>
        </authorList>
    </citation>
    <scope>NUCLEOTIDE SEQUENCE</scope>
    <source>
        <strain evidence="3">VT107</strain>
    </source>
</reference>
<keyword evidence="2" id="KW-0472">Membrane</keyword>
<dbReference type="EMBL" id="JANPWZ010000891">
    <property type="protein sequence ID" value="KAJ3570878.1"/>
    <property type="molecule type" value="Genomic_DNA"/>
</dbReference>
<proteinExistence type="predicted"/>
<evidence type="ECO:0000313" key="4">
    <source>
        <dbReference type="Proteomes" id="UP001148614"/>
    </source>
</evidence>
<evidence type="ECO:0000256" key="1">
    <source>
        <dbReference type="SAM" id="MobiDB-lite"/>
    </source>
</evidence>
<dbReference type="Proteomes" id="UP001148614">
    <property type="component" value="Unassembled WGS sequence"/>
</dbReference>
<keyword evidence="2" id="KW-0812">Transmembrane</keyword>
<comment type="caution">
    <text evidence="3">The sequence shown here is derived from an EMBL/GenBank/DDBJ whole genome shotgun (WGS) entry which is preliminary data.</text>
</comment>
<feature type="compositionally biased region" description="Basic and acidic residues" evidence="1">
    <location>
        <begin position="514"/>
        <end position="525"/>
    </location>
</feature>
<feature type="compositionally biased region" description="Basic and acidic residues" evidence="1">
    <location>
        <begin position="481"/>
        <end position="496"/>
    </location>
</feature>
<feature type="region of interest" description="Disordered" evidence="1">
    <location>
        <begin position="481"/>
        <end position="525"/>
    </location>
</feature>
<feature type="transmembrane region" description="Helical" evidence="2">
    <location>
        <begin position="427"/>
        <end position="450"/>
    </location>
</feature>